<accession>A0A5N6Q659</accession>
<evidence type="ECO:0000256" key="5">
    <source>
        <dbReference type="RuleBase" id="RU003633"/>
    </source>
</evidence>
<evidence type="ECO:0000256" key="4">
    <source>
        <dbReference type="PIRSR" id="PIRSR000451-1"/>
    </source>
</evidence>
<dbReference type="AlphaFoldDB" id="A0A5N6Q659"/>
<evidence type="ECO:0000259" key="6">
    <source>
        <dbReference type="Pfam" id="PF00195"/>
    </source>
</evidence>
<keyword evidence="2 5" id="KW-0808">Transferase</keyword>
<dbReference type="EMBL" id="SZYD01000001">
    <property type="protein sequence ID" value="KAD7479267.1"/>
    <property type="molecule type" value="Genomic_DNA"/>
</dbReference>
<evidence type="ECO:0000313" key="9">
    <source>
        <dbReference type="Proteomes" id="UP000326396"/>
    </source>
</evidence>
<protein>
    <recommendedName>
        <fullName evidence="10">Chalcone synthase</fullName>
    </recommendedName>
</protein>
<proteinExistence type="inferred from homology"/>
<reference evidence="8 9" key="1">
    <citation type="submission" date="2019-05" db="EMBL/GenBank/DDBJ databases">
        <title>Mikania micrantha, genome provides insights into the molecular mechanism of rapid growth.</title>
        <authorList>
            <person name="Liu B."/>
        </authorList>
    </citation>
    <scope>NUCLEOTIDE SEQUENCE [LARGE SCALE GENOMIC DNA]</scope>
    <source>
        <strain evidence="8">NLD-2019</strain>
        <tissue evidence="8">Leaf</tissue>
    </source>
</reference>
<dbReference type="Pfam" id="PF02797">
    <property type="entry name" value="Chal_sti_synt_C"/>
    <property type="match status" value="1"/>
</dbReference>
<dbReference type="PANTHER" id="PTHR11877:SF14">
    <property type="entry name" value="CHALCONE SYNTHASE"/>
    <property type="match status" value="1"/>
</dbReference>
<dbReference type="PANTHER" id="PTHR11877">
    <property type="entry name" value="HYDROXYMETHYLGLUTARYL-COA SYNTHASE"/>
    <property type="match status" value="1"/>
</dbReference>
<dbReference type="Pfam" id="PF00195">
    <property type="entry name" value="Chal_sti_synt_N"/>
    <property type="match status" value="1"/>
</dbReference>
<comment type="similarity">
    <text evidence="1 5">Belongs to the thiolase-like superfamily. Chalcone/stilbene synthases family.</text>
</comment>
<dbReference type="GO" id="GO:0016747">
    <property type="term" value="F:acyltransferase activity, transferring groups other than amino-acyl groups"/>
    <property type="evidence" value="ECO:0007669"/>
    <property type="project" value="InterPro"/>
</dbReference>
<feature type="domain" description="Chalcone/stilbene synthase C-terminal" evidence="7">
    <location>
        <begin position="241"/>
        <end position="391"/>
    </location>
</feature>
<keyword evidence="3 5" id="KW-0012">Acyltransferase</keyword>
<dbReference type="InterPro" id="IPR001099">
    <property type="entry name" value="Chalcone/stilbene_synt_N"/>
</dbReference>
<dbReference type="PROSITE" id="PS00441">
    <property type="entry name" value="CHALCONE_SYNTH"/>
    <property type="match status" value="1"/>
</dbReference>
<sequence>MASSIDIAAIREAQRAQGPATILAIGTATPSNCVYQADYPDYYFRITKSEHMVDLKQKFKRMCDKSMIRKRYMHLTEEFLKENPQICEYEAPSLNSRQDVVVVEVPKLGKEAAVKAIKEWGKSKSKITHLIFCTTSGVDMPGADYQLTKLLGLRPSVKRFMMYQQGCFAGGTVLRLAKDLAENNKDARVLVVCSEITAVTFRGPSDTHLDSMVGQALFGDGAAAVVVGSDPDLTTERPLFELVSAAQTILPDSEGAIDGHLREVGLTFHLLKDVPGLISKNIEKALAQAFSPLGIADWNSIFWIAHPGGPAILDQVELKLGLKEEKMRATRHVLSEYGNMSSACVLFILDEMRKKSVEDGAATTGEGLDWGVLFGFGPGLTVETVVLHSLPTTMLVAPQD</sequence>
<dbReference type="OrthoDB" id="1500228at2759"/>
<dbReference type="GO" id="GO:0042803">
    <property type="term" value="F:protein homodimerization activity"/>
    <property type="evidence" value="ECO:0007669"/>
    <property type="project" value="UniProtKB-ARBA"/>
</dbReference>
<keyword evidence="9" id="KW-1185">Reference proteome</keyword>
<dbReference type="FunFam" id="3.40.47.10:FF:000025">
    <property type="entry name" value="Chalcone synthase 2"/>
    <property type="match status" value="1"/>
</dbReference>
<feature type="domain" description="Chalcone/stilbene synthase N-terminal" evidence="6">
    <location>
        <begin position="10"/>
        <end position="231"/>
    </location>
</feature>
<evidence type="ECO:0000313" key="8">
    <source>
        <dbReference type="EMBL" id="KAD7479267.1"/>
    </source>
</evidence>
<dbReference type="FunFam" id="3.40.47.10:FF:000014">
    <property type="entry name" value="Chalcone synthase 1"/>
    <property type="match status" value="1"/>
</dbReference>
<dbReference type="Gene3D" id="3.40.47.10">
    <property type="match status" value="2"/>
</dbReference>
<name>A0A5N6Q659_9ASTR</name>
<evidence type="ECO:0000256" key="3">
    <source>
        <dbReference type="ARBA" id="ARBA00023315"/>
    </source>
</evidence>
<feature type="active site" description="Acyl-thioester intermediate" evidence="4">
    <location>
        <position position="167"/>
    </location>
</feature>
<organism evidence="8 9">
    <name type="scientific">Mikania micrantha</name>
    <name type="common">bitter vine</name>
    <dbReference type="NCBI Taxonomy" id="192012"/>
    <lineage>
        <taxon>Eukaryota</taxon>
        <taxon>Viridiplantae</taxon>
        <taxon>Streptophyta</taxon>
        <taxon>Embryophyta</taxon>
        <taxon>Tracheophyta</taxon>
        <taxon>Spermatophyta</taxon>
        <taxon>Magnoliopsida</taxon>
        <taxon>eudicotyledons</taxon>
        <taxon>Gunneridae</taxon>
        <taxon>Pentapetalae</taxon>
        <taxon>asterids</taxon>
        <taxon>campanulids</taxon>
        <taxon>Asterales</taxon>
        <taxon>Asteraceae</taxon>
        <taxon>Asteroideae</taxon>
        <taxon>Heliantheae alliance</taxon>
        <taxon>Eupatorieae</taxon>
        <taxon>Mikania</taxon>
    </lineage>
</organism>
<dbReference type="CDD" id="cd00831">
    <property type="entry name" value="CHS_like"/>
    <property type="match status" value="1"/>
</dbReference>
<gene>
    <name evidence="8" type="ORF">E3N88_02403</name>
</gene>
<evidence type="ECO:0000256" key="1">
    <source>
        <dbReference type="ARBA" id="ARBA00005531"/>
    </source>
</evidence>
<evidence type="ECO:0000259" key="7">
    <source>
        <dbReference type="Pfam" id="PF02797"/>
    </source>
</evidence>
<comment type="caution">
    <text evidence="8">The sequence shown here is derived from an EMBL/GenBank/DDBJ whole genome shotgun (WGS) entry which is preliminary data.</text>
</comment>
<dbReference type="GO" id="GO:0030639">
    <property type="term" value="P:polyketide biosynthetic process"/>
    <property type="evidence" value="ECO:0007669"/>
    <property type="project" value="TreeGrafter"/>
</dbReference>
<dbReference type="Proteomes" id="UP000326396">
    <property type="component" value="Linkage Group LG1"/>
</dbReference>
<dbReference type="InterPro" id="IPR011141">
    <property type="entry name" value="Polyketide_synthase_type-III"/>
</dbReference>
<evidence type="ECO:0008006" key="10">
    <source>
        <dbReference type="Google" id="ProtNLM"/>
    </source>
</evidence>
<dbReference type="SUPFAM" id="SSF53901">
    <property type="entry name" value="Thiolase-like"/>
    <property type="match status" value="2"/>
</dbReference>
<dbReference type="PIRSF" id="PIRSF000451">
    <property type="entry name" value="PKS_III"/>
    <property type="match status" value="1"/>
</dbReference>
<evidence type="ECO:0000256" key="2">
    <source>
        <dbReference type="ARBA" id="ARBA00022679"/>
    </source>
</evidence>
<dbReference type="InterPro" id="IPR012328">
    <property type="entry name" value="Chalcone/stilbene_synt_C"/>
</dbReference>
<dbReference type="InterPro" id="IPR016039">
    <property type="entry name" value="Thiolase-like"/>
</dbReference>
<dbReference type="InterPro" id="IPR018088">
    <property type="entry name" value="Chalcone/stilbene_synthase_AS"/>
</dbReference>